<accession>A0A0A9APS6</accession>
<proteinExistence type="predicted"/>
<dbReference type="AlphaFoldDB" id="A0A0A9APS6"/>
<sequence>MNIYICGRREWFLQGVTGWCLLVGAELSVRSSLDRKYILTANMTCTWALCSELVRAALCSCTVLDSNLFCFYILLRSAAVFSCASCLVTGTDLFLFFWPGTSISVSEPETYLSEKG</sequence>
<organism evidence="1">
    <name type="scientific">Arundo donax</name>
    <name type="common">Giant reed</name>
    <name type="synonym">Donax arundinaceus</name>
    <dbReference type="NCBI Taxonomy" id="35708"/>
    <lineage>
        <taxon>Eukaryota</taxon>
        <taxon>Viridiplantae</taxon>
        <taxon>Streptophyta</taxon>
        <taxon>Embryophyta</taxon>
        <taxon>Tracheophyta</taxon>
        <taxon>Spermatophyta</taxon>
        <taxon>Magnoliopsida</taxon>
        <taxon>Liliopsida</taxon>
        <taxon>Poales</taxon>
        <taxon>Poaceae</taxon>
        <taxon>PACMAD clade</taxon>
        <taxon>Arundinoideae</taxon>
        <taxon>Arundineae</taxon>
        <taxon>Arundo</taxon>
    </lineage>
</organism>
<protein>
    <submittedName>
        <fullName evidence="1">Uncharacterized protein</fullName>
    </submittedName>
</protein>
<reference evidence="1" key="2">
    <citation type="journal article" date="2015" name="Data Brief">
        <title>Shoot transcriptome of the giant reed, Arundo donax.</title>
        <authorList>
            <person name="Barrero R.A."/>
            <person name="Guerrero F.D."/>
            <person name="Moolhuijzen P."/>
            <person name="Goolsby J.A."/>
            <person name="Tidwell J."/>
            <person name="Bellgard S.E."/>
            <person name="Bellgard M.I."/>
        </authorList>
    </citation>
    <scope>NUCLEOTIDE SEQUENCE</scope>
    <source>
        <tissue evidence="1">Shoot tissue taken approximately 20 cm above the soil surface</tissue>
    </source>
</reference>
<reference evidence="1" key="1">
    <citation type="submission" date="2014-09" db="EMBL/GenBank/DDBJ databases">
        <authorList>
            <person name="Magalhaes I.L.F."/>
            <person name="Oliveira U."/>
            <person name="Santos F.R."/>
            <person name="Vidigal T.H.D.A."/>
            <person name="Brescovit A.D."/>
            <person name="Santos A.J."/>
        </authorList>
    </citation>
    <scope>NUCLEOTIDE SEQUENCE</scope>
    <source>
        <tissue evidence="1">Shoot tissue taken approximately 20 cm above the soil surface</tissue>
    </source>
</reference>
<evidence type="ECO:0000313" key="1">
    <source>
        <dbReference type="EMBL" id="JAD53724.1"/>
    </source>
</evidence>
<name>A0A0A9APS6_ARUDO</name>
<dbReference type="EMBL" id="GBRH01244171">
    <property type="protein sequence ID" value="JAD53724.1"/>
    <property type="molecule type" value="Transcribed_RNA"/>
</dbReference>